<gene>
    <name evidence="2" type="ORF">PHYPSEUDO_005449</name>
</gene>
<evidence type="ECO:0000313" key="2">
    <source>
        <dbReference type="EMBL" id="KAG7381922.1"/>
    </source>
</evidence>
<dbReference type="OrthoDB" id="127272at2759"/>
<organism evidence="2 3">
    <name type="scientific">Phytophthora pseudosyringae</name>
    <dbReference type="NCBI Taxonomy" id="221518"/>
    <lineage>
        <taxon>Eukaryota</taxon>
        <taxon>Sar</taxon>
        <taxon>Stramenopiles</taxon>
        <taxon>Oomycota</taxon>
        <taxon>Peronosporomycetes</taxon>
        <taxon>Peronosporales</taxon>
        <taxon>Peronosporaceae</taxon>
        <taxon>Phytophthora</taxon>
    </lineage>
</organism>
<proteinExistence type="predicted"/>
<dbReference type="Proteomes" id="UP000694044">
    <property type="component" value="Unassembled WGS sequence"/>
</dbReference>
<feature type="compositionally biased region" description="Basic and acidic residues" evidence="1">
    <location>
        <begin position="167"/>
        <end position="178"/>
    </location>
</feature>
<feature type="compositionally biased region" description="Pro residues" evidence="1">
    <location>
        <begin position="1"/>
        <end position="11"/>
    </location>
</feature>
<protein>
    <submittedName>
        <fullName evidence="2">Uncharacterized protein</fullName>
    </submittedName>
</protein>
<dbReference type="EMBL" id="JAGDFM010000226">
    <property type="protein sequence ID" value="KAG7381922.1"/>
    <property type="molecule type" value="Genomic_DNA"/>
</dbReference>
<comment type="caution">
    <text evidence="2">The sequence shown here is derived from an EMBL/GenBank/DDBJ whole genome shotgun (WGS) entry which is preliminary data.</text>
</comment>
<feature type="region of interest" description="Disordered" evidence="1">
    <location>
        <begin position="155"/>
        <end position="255"/>
    </location>
</feature>
<sequence>MQMAPPPPPPLDEALPSRRPQRPAAATSAPTPTPNANASRCHFLLVKRVLTVAEFRQERLDRSRINPPHLQPRGIPVPLYPGETQHQYNYKFRQWLTGRGGSLEAIRDDPKRERKMWLTFAFMREKPKEATQRMGAQRVLKRSIDEEYEAFYQRSASQAIKRSRRGRSVDSDRSDSSRGRSPASRVQERREHRRTSPSRGDYFVDGEITTATHSRAIDRRSEILNSYQMPPRASRHRSSSPASQSSRDQPLYPRSRTEILAMRILSAEDYLREMKGPKQSHRANGKLVKIPVPLFPGETMDDYEQDFGRWLHYRQTGLLAVMRQQLTQRASSRSKGSPHCENQLRKTQPL</sequence>
<reference evidence="2" key="1">
    <citation type="submission" date="2021-02" db="EMBL/GenBank/DDBJ databases">
        <authorList>
            <person name="Palmer J.M."/>
        </authorList>
    </citation>
    <scope>NUCLEOTIDE SEQUENCE</scope>
    <source>
        <strain evidence="2">SCRP734</strain>
    </source>
</reference>
<name>A0A8T1VKZ5_9STRA</name>
<accession>A0A8T1VKZ5</accession>
<evidence type="ECO:0000313" key="3">
    <source>
        <dbReference type="Proteomes" id="UP000694044"/>
    </source>
</evidence>
<keyword evidence="3" id="KW-1185">Reference proteome</keyword>
<dbReference type="AlphaFoldDB" id="A0A8T1VKZ5"/>
<feature type="compositionally biased region" description="Polar residues" evidence="1">
    <location>
        <begin position="326"/>
        <end position="335"/>
    </location>
</feature>
<feature type="region of interest" description="Disordered" evidence="1">
    <location>
        <begin position="326"/>
        <end position="350"/>
    </location>
</feature>
<feature type="compositionally biased region" description="Low complexity" evidence="1">
    <location>
        <begin position="22"/>
        <end position="37"/>
    </location>
</feature>
<evidence type="ECO:0000256" key="1">
    <source>
        <dbReference type="SAM" id="MobiDB-lite"/>
    </source>
</evidence>
<feature type="region of interest" description="Disordered" evidence="1">
    <location>
        <begin position="1"/>
        <end position="37"/>
    </location>
</feature>
<feature type="compositionally biased region" description="Low complexity" evidence="1">
    <location>
        <begin position="239"/>
        <end position="250"/>
    </location>
</feature>